<gene>
    <name evidence="6" type="ORF">OKA104_LOCUS47951</name>
</gene>
<dbReference type="GO" id="GO:0004672">
    <property type="term" value="F:protein kinase activity"/>
    <property type="evidence" value="ECO:0007669"/>
    <property type="project" value="InterPro"/>
</dbReference>
<keyword evidence="4" id="KW-0067">ATP-binding</keyword>
<dbReference type="Proteomes" id="UP000663881">
    <property type="component" value="Unassembled WGS sequence"/>
</dbReference>
<protein>
    <recommendedName>
        <fullName evidence="5">Protein kinase domain-containing protein</fullName>
    </recommendedName>
</protein>
<feature type="non-terminal residue" evidence="6">
    <location>
        <position position="1"/>
    </location>
</feature>
<dbReference type="PROSITE" id="PS50011">
    <property type="entry name" value="PROTEIN_KINASE_DOM"/>
    <property type="match status" value="1"/>
</dbReference>
<dbReference type="GO" id="GO:0005524">
    <property type="term" value="F:ATP binding"/>
    <property type="evidence" value="ECO:0007669"/>
    <property type="project" value="UniProtKB-KW"/>
</dbReference>
<dbReference type="SUPFAM" id="SSF56112">
    <property type="entry name" value="Protein kinase-like (PK-like)"/>
    <property type="match status" value="1"/>
</dbReference>
<dbReference type="InterPro" id="IPR011009">
    <property type="entry name" value="Kinase-like_dom_sf"/>
</dbReference>
<evidence type="ECO:0000256" key="4">
    <source>
        <dbReference type="ARBA" id="ARBA00022840"/>
    </source>
</evidence>
<dbReference type="PANTHER" id="PTHR48016:SF56">
    <property type="entry name" value="MAPKK KINASE"/>
    <property type="match status" value="1"/>
</dbReference>
<dbReference type="AlphaFoldDB" id="A0A820KBK6"/>
<keyword evidence="3" id="KW-0418">Kinase</keyword>
<keyword evidence="1" id="KW-0808">Transferase</keyword>
<evidence type="ECO:0000313" key="6">
    <source>
        <dbReference type="EMBL" id="CAF4334563.1"/>
    </source>
</evidence>
<evidence type="ECO:0000256" key="3">
    <source>
        <dbReference type="ARBA" id="ARBA00022777"/>
    </source>
</evidence>
<proteinExistence type="predicted"/>
<sequence>TGRIPWSNPKIASSVYYLKILNWIANGVHPSIPNDLNLSNECIDFLKQCFQHDPNRRSSSHQLLKHAFIKEYSNND</sequence>
<dbReference type="InterPro" id="IPR000719">
    <property type="entry name" value="Prot_kinase_dom"/>
</dbReference>
<name>A0A820KBK6_9BILA</name>
<comment type="caution">
    <text evidence="6">The sequence shown here is derived from an EMBL/GenBank/DDBJ whole genome shotgun (WGS) entry which is preliminary data.</text>
</comment>
<dbReference type="Gene3D" id="1.10.510.10">
    <property type="entry name" value="Transferase(Phosphotransferase) domain 1"/>
    <property type="match status" value="1"/>
</dbReference>
<evidence type="ECO:0000313" key="7">
    <source>
        <dbReference type="Proteomes" id="UP000663881"/>
    </source>
</evidence>
<reference evidence="6" key="1">
    <citation type="submission" date="2021-02" db="EMBL/GenBank/DDBJ databases">
        <authorList>
            <person name="Nowell W R."/>
        </authorList>
    </citation>
    <scope>NUCLEOTIDE SEQUENCE</scope>
</reference>
<dbReference type="InterPro" id="IPR050538">
    <property type="entry name" value="MAP_kinase_kinase_kinase"/>
</dbReference>
<accession>A0A820KBK6</accession>
<keyword evidence="2" id="KW-0547">Nucleotide-binding</keyword>
<evidence type="ECO:0000256" key="2">
    <source>
        <dbReference type="ARBA" id="ARBA00022741"/>
    </source>
</evidence>
<feature type="domain" description="Protein kinase" evidence="5">
    <location>
        <begin position="1"/>
        <end position="69"/>
    </location>
</feature>
<evidence type="ECO:0000256" key="1">
    <source>
        <dbReference type="ARBA" id="ARBA00022679"/>
    </source>
</evidence>
<dbReference type="EMBL" id="CAJOAY010019921">
    <property type="protein sequence ID" value="CAF4334563.1"/>
    <property type="molecule type" value="Genomic_DNA"/>
</dbReference>
<evidence type="ECO:0000259" key="5">
    <source>
        <dbReference type="PROSITE" id="PS50011"/>
    </source>
</evidence>
<dbReference type="PANTHER" id="PTHR48016">
    <property type="entry name" value="MAP KINASE KINASE KINASE SSK2-RELATED-RELATED"/>
    <property type="match status" value="1"/>
</dbReference>
<organism evidence="6 7">
    <name type="scientific">Adineta steineri</name>
    <dbReference type="NCBI Taxonomy" id="433720"/>
    <lineage>
        <taxon>Eukaryota</taxon>
        <taxon>Metazoa</taxon>
        <taxon>Spiralia</taxon>
        <taxon>Gnathifera</taxon>
        <taxon>Rotifera</taxon>
        <taxon>Eurotatoria</taxon>
        <taxon>Bdelloidea</taxon>
        <taxon>Adinetida</taxon>
        <taxon>Adinetidae</taxon>
        <taxon>Adineta</taxon>
    </lineage>
</organism>